<organism evidence="1 2">
    <name type="scientific">Dentiscutata erythropus</name>
    <dbReference type="NCBI Taxonomy" id="1348616"/>
    <lineage>
        <taxon>Eukaryota</taxon>
        <taxon>Fungi</taxon>
        <taxon>Fungi incertae sedis</taxon>
        <taxon>Mucoromycota</taxon>
        <taxon>Glomeromycotina</taxon>
        <taxon>Glomeromycetes</taxon>
        <taxon>Diversisporales</taxon>
        <taxon>Gigasporaceae</taxon>
        <taxon>Dentiscutata</taxon>
    </lineage>
</organism>
<sequence>MADFPDSFTISNNNKLLAYRSGNQVKLYLIECGLELTSIELNAAPTIELHIASSSKYNIDYFMRFFNDDEKLLIYLPENKWSIWNIFSSIQKSIRFEIYDFVLPITDIFYEVGYFFQLEQSNSFIVAVSNHFYSSRKIIDNLILERLKRNDDEQDLKVLSEEDDQTSKLHEFYKMIEPWVFAENPSHSVFLDKKKKVLLLIGMSTVQIWHDQDEKRTLEFINVINKNIDEDIYKFKADINVINAVKGACHTLKHLNRIHQMKTSAFLFTIGGLPAFKETVKQIRNIIVRFVQLYPTVWRLLDFRFEAKEYSLIKYILFNEKKTVNDVDPEKKHNFKTFDCLEIEKQPLQDIKPVRNSLLHEKSLHMPQYNSWEEDDPVILGYFLEYYSNKAVEEIGWMITVSEILPKLYDEGNKSY</sequence>
<evidence type="ECO:0000313" key="1">
    <source>
        <dbReference type="EMBL" id="CAG8763942.1"/>
    </source>
</evidence>
<comment type="caution">
    <text evidence="1">The sequence shown here is derived from an EMBL/GenBank/DDBJ whole genome shotgun (WGS) entry which is preliminary data.</text>
</comment>
<dbReference type="OrthoDB" id="2339445at2759"/>
<reference evidence="1" key="1">
    <citation type="submission" date="2021-06" db="EMBL/GenBank/DDBJ databases">
        <authorList>
            <person name="Kallberg Y."/>
            <person name="Tangrot J."/>
            <person name="Rosling A."/>
        </authorList>
    </citation>
    <scope>NUCLEOTIDE SEQUENCE</scope>
    <source>
        <strain evidence="1">MA453B</strain>
    </source>
</reference>
<evidence type="ECO:0000313" key="2">
    <source>
        <dbReference type="Proteomes" id="UP000789405"/>
    </source>
</evidence>
<dbReference type="Proteomes" id="UP000789405">
    <property type="component" value="Unassembled WGS sequence"/>
</dbReference>
<accession>A0A9N9J875</accession>
<name>A0A9N9J875_9GLOM</name>
<feature type="non-terminal residue" evidence="1">
    <location>
        <position position="1"/>
    </location>
</feature>
<protein>
    <submittedName>
        <fullName evidence="1">22749_t:CDS:1</fullName>
    </submittedName>
</protein>
<dbReference type="EMBL" id="CAJVPY010017831">
    <property type="protein sequence ID" value="CAG8763942.1"/>
    <property type="molecule type" value="Genomic_DNA"/>
</dbReference>
<dbReference type="AlphaFoldDB" id="A0A9N9J875"/>
<keyword evidence="2" id="KW-1185">Reference proteome</keyword>
<gene>
    <name evidence="1" type="ORF">DERYTH_LOCUS18078</name>
</gene>
<proteinExistence type="predicted"/>